<keyword evidence="2" id="KW-1185">Reference proteome</keyword>
<reference evidence="1" key="1">
    <citation type="submission" date="2023-08" db="EMBL/GenBank/DDBJ databases">
        <authorList>
            <person name="Chen Y."/>
            <person name="Shah S."/>
            <person name="Dougan E. K."/>
            <person name="Thang M."/>
            <person name="Chan C."/>
        </authorList>
    </citation>
    <scope>NUCLEOTIDE SEQUENCE</scope>
</reference>
<gene>
    <name evidence="1" type="ORF">EVOR1521_LOCUS15617</name>
</gene>
<sequence length="308" mass="34204">MLRLAVARGRHGATAKHDIFCVELFAGIKTVCGGFKGCGYDATSFEVADSPFENMLSGLGCVKDHAINVDPPGELLPGQWLNSSNVLLDNRWVLKAILSLEVFRQRKPSKAELEITLKGLALRGHGEIESWRDSDSKLAMAMAITKIQKLWSSLRRKWQVGHRAKLEILLRQKAFKPRVRSDGIKVTGEATRSSGPKQCPKPTYVYSNYRMISALYLPLPSNHKWTAEMSVKYEDSCGIRRVAGGADLKKSQHYPKLFGASVAQLWVANKDRFPRWISIFSTCPKSVHAPLGHDPEGGARKTATCINT</sequence>
<organism evidence="1 2">
    <name type="scientific">Effrenium voratum</name>
    <dbReference type="NCBI Taxonomy" id="2562239"/>
    <lineage>
        <taxon>Eukaryota</taxon>
        <taxon>Sar</taxon>
        <taxon>Alveolata</taxon>
        <taxon>Dinophyceae</taxon>
        <taxon>Suessiales</taxon>
        <taxon>Symbiodiniaceae</taxon>
        <taxon>Effrenium</taxon>
    </lineage>
</organism>
<evidence type="ECO:0000313" key="2">
    <source>
        <dbReference type="Proteomes" id="UP001178507"/>
    </source>
</evidence>
<comment type="caution">
    <text evidence="1">The sequence shown here is derived from an EMBL/GenBank/DDBJ whole genome shotgun (WGS) entry which is preliminary data.</text>
</comment>
<dbReference type="Proteomes" id="UP001178507">
    <property type="component" value="Unassembled WGS sequence"/>
</dbReference>
<accession>A0AA36IMG9</accession>
<dbReference type="EMBL" id="CAUJNA010002002">
    <property type="protein sequence ID" value="CAJ1390118.1"/>
    <property type="molecule type" value="Genomic_DNA"/>
</dbReference>
<evidence type="ECO:0000313" key="1">
    <source>
        <dbReference type="EMBL" id="CAJ1390118.1"/>
    </source>
</evidence>
<name>A0AA36IMG9_9DINO</name>
<protein>
    <submittedName>
        <fullName evidence="1">Uncharacterized protein</fullName>
    </submittedName>
</protein>
<proteinExistence type="predicted"/>
<dbReference type="AlphaFoldDB" id="A0AA36IMG9"/>